<keyword evidence="3" id="KW-1185">Reference proteome</keyword>
<accession>A0A3S0KRJ9</accession>
<sequence length="285" mass="30915">MNGRVYDYNVGRFLSVDPFLQFPENSQSANPYSYILNYPMSGVDPTGYKSQGVCETKAAGGTQAFCSVVQIAETGNKKKKTDQTAVSSGQKNEQKVEDSAKEAIETYAKNTGKQRSANGNENSQGLGAVDAIKEMASVFWDYRDEIIAGAVDLAADSITDNTGGIIDGDSLTEITGVRSGADAIIAVGQGDAKGVLAAGVGVIVGKAKIAKNLLDKTPLTDPNLFRSVRGCKADCNIKTGEIWEKDLLHKNQPHYEVYKNRKNYDKGKRDRAVWEDGRPKQEFKK</sequence>
<feature type="region of interest" description="Disordered" evidence="1">
    <location>
        <begin position="77"/>
        <end position="99"/>
    </location>
</feature>
<dbReference type="NCBIfam" id="TIGR03696">
    <property type="entry name" value="Rhs_assc_core"/>
    <property type="match status" value="1"/>
</dbReference>
<name>A0A3S0KRJ9_9GAMM</name>
<dbReference type="OrthoDB" id="9815903at2"/>
<dbReference type="Gene3D" id="2.180.10.10">
    <property type="entry name" value="RHS repeat-associated core"/>
    <property type="match status" value="1"/>
</dbReference>
<protein>
    <recommendedName>
        <fullName evidence="4">RHS repeat-associated core domain-containing protein</fullName>
    </recommendedName>
</protein>
<gene>
    <name evidence="2" type="ORF">EKG38_22265</name>
</gene>
<evidence type="ECO:0000313" key="2">
    <source>
        <dbReference type="EMBL" id="RTR36716.1"/>
    </source>
</evidence>
<reference evidence="2 3" key="1">
    <citation type="submission" date="2018-12" db="EMBL/GenBank/DDBJ databases">
        <authorList>
            <person name="Yu L."/>
        </authorList>
    </citation>
    <scope>NUCLEOTIDE SEQUENCE [LARGE SCALE GENOMIC DNA]</scope>
    <source>
        <strain evidence="2 3">HAW-EB2</strain>
    </source>
</reference>
<feature type="region of interest" description="Disordered" evidence="1">
    <location>
        <begin position="260"/>
        <end position="285"/>
    </location>
</feature>
<organism evidence="2 3">
    <name type="scientific">Shewanella canadensis</name>
    <dbReference type="NCBI Taxonomy" id="271096"/>
    <lineage>
        <taxon>Bacteria</taxon>
        <taxon>Pseudomonadati</taxon>
        <taxon>Pseudomonadota</taxon>
        <taxon>Gammaproteobacteria</taxon>
        <taxon>Alteromonadales</taxon>
        <taxon>Shewanellaceae</taxon>
        <taxon>Shewanella</taxon>
    </lineage>
</organism>
<dbReference type="AlphaFoldDB" id="A0A3S0KRJ9"/>
<dbReference type="EMBL" id="RXNU01000019">
    <property type="protein sequence ID" value="RTR36716.1"/>
    <property type="molecule type" value="Genomic_DNA"/>
</dbReference>
<dbReference type="Proteomes" id="UP000267448">
    <property type="component" value="Unassembled WGS sequence"/>
</dbReference>
<evidence type="ECO:0000313" key="3">
    <source>
        <dbReference type="Proteomes" id="UP000267448"/>
    </source>
</evidence>
<evidence type="ECO:0000256" key="1">
    <source>
        <dbReference type="SAM" id="MobiDB-lite"/>
    </source>
</evidence>
<comment type="caution">
    <text evidence="2">The sequence shown here is derived from an EMBL/GenBank/DDBJ whole genome shotgun (WGS) entry which is preliminary data.</text>
</comment>
<dbReference type="InterPro" id="IPR022385">
    <property type="entry name" value="Rhs_assc_core"/>
</dbReference>
<evidence type="ECO:0008006" key="4">
    <source>
        <dbReference type="Google" id="ProtNLM"/>
    </source>
</evidence>
<proteinExistence type="predicted"/>